<dbReference type="PATRIC" id="fig|1411148.3.peg.589"/>
<dbReference type="PROSITE" id="PS51257">
    <property type="entry name" value="PROKAR_LIPOPROTEIN"/>
    <property type="match status" value="1"/>
</dbReference>
<dbReference type="SUPFAM" id="SSF56935">
    <property type="entry name" value="Porins"/>
    <property type="match status" value="1"/>
</dbReference>
<protein>
    <recommendedName>
        <fullName evidence="4">TonB-dependent receptor</fullName>
    </recommendedName>
</protein>
<evidence type="ECO:0000313" key="3">
    <source>
        <dbReference type="Proteomes" id="UP000018837"/>
    </source>
</evidence>
<proteinExistence type="predicted"/>
<evidence type="ECO:0000313" key="2">
    <source>
        <dbReference type="EMBL" id="ETK02469.1"/>
    </source>
</evidence>
<dbReference type="AlphaFoldDB" id="W2C5G8"/>
<dbReference type="EMBL" id="AYUF01000350">
    <property type="protein sequence ID" value="ETK02469.1"/>
    <property type="molecule type" value="Genomic_DNA"/>
</dbReference>
<accession>W2C5G8</accession>
<gene>
    <name evidence="2" type="ORF">N425_04265</name>
</gene>
<feature type="signal peptide" evidence="1">
    <location>
        <begin position="1"/>
        <end position="25"/>
    </location>
</feature>
<name>W2C5G8_9BACT</name>
<evidence type="ECO:0008006" key="4">
    <source>
        <dbReference type="Google" id="ProtNLM"/>
    </source>
</evidence>
<dbReference type="Proteomes" id="UP000018837">
    <property type="component" value="Unassembled WGS sequence"/>
</dbReference>
<reference evidence="2 3" key="1">
    <citation type="submission" date="2013-11" db="EMBL/GenBank/DDBJ databases">
        <title>Single cell genomics of uncultured Tannerella BU063 (oral taxon 286).</title>
        <authorList>
            <person name="Beall C.J."/>
            <person name="Campbell A.G."/>
            <person name="Griffen A.L."/>
            <person name="Podar M."/>
            <person name="Leys E.J."/>
        </authorList>
    </citation>
    <scope>NUCLEOTIDE SEQUENCE [LARGE SCALE GENOMIC DNA]</scope>
    <source>
        <strain evidence="2">Cell 2</strain>
    </source>
</reference>
<evidence type="ECO:0000256" key="1">
    <source>
        <dbReference type="SAM" id="SignalP"/>
    </source>
</evidence>
<feature type="chain" id="PRO_5004813442" description="TonB-dependent receptor" evidence="1">
    <location>
        <begin position="26"/>
        <end position="601"/>
    </location>
</feature>
<sequence length="601" mass="68466">MRTDNRIRICAAAVLLLSCSLGLRAQDDRENTDEKLRRELTLEREYDPGVQDADKVNRLPEVKDPQVTKHKIEYSRFTTTADPDREIITLPSGRVMTDIPYNRNRGYFHYGIGTHLNMDGDVGYHFLDNATDRLNALLSLRSTHGNVRYNDWGGQKQRAKYTDIRGAVHYAHRFAPLTFRLGGQYRYNTFNYYGFPLDSIYRLGPWSMAPAVIYPADRDRNQRNQTFDAYFGLQSNDTTDLSYRLDLSYLRFVQRYGHTAQIDGLQENRFSLNLGLLANIDDRYFGLDAIAHLFNYVYPATVRNAVDFNGYRSHAQITLTPYYRYFDELFNLRLGINLGLVTGDSAKFFAGPAIRFEAKLADHTLLYGRADGNIGMNDAASIADRNRYVDHTLKVRPSRTWLDAELGVRSGIVPGLWLDAFAGYAVIKSAAFFVPSDYLGEPYDFGNYHVAFQPDATWMRIGAALKYAYQRTADFSVKAVYNRGTFRKGEGNSWLSGAGMSNMKPYGCPAVEVNADLTVRPITPLSLTLDYYLGARRVTLFHGDNVKMSDLHDLNFTAAYNINDTFGAYLKFTNILSRGQDLWYGYPMQRFGFMGGININF</sequence>
<keyword evidence="1" id="KW-0732">Signal</keyword>
<comment type="caution">
    <text evidence="2">The sequence shown here is derived from an EMBL/GenBank/DDBJ whole genome shotgun (WGS) entry which is preliminary data.</text>
</comment>
<organism evidence="2 3">
    <name type="scientific">Tannerella sp. oral taxon BU063 isolate Cell 2</name>
    <dbReference type="NCBI Taxonomy" id="1411148"/>
    <lineage>
        <taxon>Bacteria</taxon>
        <taxon>Pseudomonadati</taxon>
        <taxon>Bacteroidota</taxon>
        <taxon>Bacteroidia</taxon>
        <taxon>Bacteroidales</taxon>
        <taxon>Tannerellaceae</taxon>
        <taxon>Tannerella</taxon>
    </lineage>
</organism>